<evidence type="ECO:0000259" key="10">
    <source>
        <dbReference type="PROSITE" id="PS50026"/>
    </source>
</evidence>
<feature type="disulfide bond" evidence="7">
    <location>
        <begin position="288"/>
        <end position="297"/>
    </location>
</feature>
<protein>
    <submittedName>
        <fullName evidence="12">Uncharacterized protein</fullName>
    </submittedName>
</protein>
<dbReference type="EMBL" id="CAJNOE010000028">
    <property type="protein sequence ID" value="CAF0764563.1"/>
    <property type="molecule type" value="Genomic_DNA"/>
</dbReference>
<dbReference type="GO" id="GO:0005912">
    <property type="term" value="C:adherens junction"/>
    <property type="evidence" value="ECO:0007669"/>
    <property type="project" value="TreeGrafter"/>
</dbReference>
<keyword evidence="6" id="KW-0325">Glycoprotein</keyword>
<dbReference type="InterPro" id="IPR051427">
    <property type="entry name" value="Nectin/Nectin-like"/>
</dbReference>
<dbReference type="GO" id="GO:0007157">
    <property type="term" value="P:heterophilic cell-cell adhesion via plasma membrane cell adhesion molecules"/>
    <property type="evidence" value="ECO:0007669"/>
    <property type="project" value="TreeGrafter"/>
</dbReference>
<dbReference type="InterPro" id="IPR000742">
    <property type="entry name" value="EGF"/>
</dbReference>
<dbReference type="InterPro" id="IPR013783">
    <property type="entry name" value="Ig-like_fold"/>
</dbReference>
<evidence type="ECO:0000256" key="3">
    <source>
        <dbReference type="ARBA" id="ARBA00022737"/>
    </source>
</evidence>
<comment type="caution">
    <text evidence="7">Lacks conserved residue(s) required for the propagation of feature annotation.</text>
</comment>
<dbReference type="GO" id="GO:0007156">
    <property type="term" value="P:homophilic cell adhesion via plasma membrane adhesion molecules"/>
    <property type="evidence" value="ECO:0007669"/>
    <property type="project" value="TreeGrafter"/>
</dbReference>
<dbReference type="Pfam" id="PF13927">
    <property type="entry name" value="Ig_3"/>
    <property type="match status" value="1"/>
</dbReference>
<comment type="subcellular location">
    <subcellularLocation>
        <location evidence="1">Membrane</location>
    </subcellularLocation>
</comment>
<dbReference type="PROSITE" id="PS50026">
    <property type="entry name" value="EGF_3"/>
    <property type="match status" value="1"/>
</dbReference>
<dbReference type="PROSITE" id="PS00022">
    <property type="entry name" value="EGF_1"/>
    <property type="match status" value="1"/>
</dbReference>
<accession>A0A813QAJ1</accession>
<proteinExistence type="predicted"/>
<organism evidence="12 14">
    <name type="scientific">Adineta steineri</name>
    <dbReference type="NCBI Taxonomy" id="433720"/>
    <lineage>
        <taxon>Eukaryota</taxon>
        <taxon>Metazoa</taxon>
        <taxon>Spiralia</taxon>
        <taxon>Gnathifera</taxon>
        <taxon>Rotifera</taxon>
        <taxon>Eurotatoria</taxon>
        <taxon>Bdelloidea</taxon>
        <taxon>Adinetida</taxon>
        <taxon>Adinetidae</taxon>
        <taxon>Adineta</taxon>
    </lineage>
</organism>
<dbReference type="SUPFAM" id="SSF57196">
    <property type="entry name" value="EGF/Laminin"/>
    <property type="match status" value="1"/>
</dbReference>
<dbReference type="InterPro" id="IPR036179">
    <property type="entry name" value="Ig-like_dom_sf"/>
</dbReference>
<dbReference type="SUPFAM" id="SSF48726">
    <property type="entry name" value="Immunoglobulin"/>
    <property type="match status" value="1"/>
</dbReference>
<evidence type="ECO:0000256" key="1">
    <source>
        <dbReference type="ARBA" id="ARBA00004370"/>
    </source>
</evidence>
<evidence type="ECO:0000256" key="9">
    <source>
        <dbReference type="SAM" id="SignalP"/>
    </source>
</evidence>
<feature type="domain" description="Ig-like" evidence="11">
    <location>
        <begin position="152"/>
        <end position="249"/>
    </location>
</feature>
<evidence type="ECO:0000256" key="7">
    <source>
        <dbReference type="PROSITE-ProRule" id="PRU00076"/>
    </source>
</evidence>
<evidence type="ECO:0000256" key="4">
    <source>
        <dbReference type="ARBA" id="ARBA00023136"/>
    </source>
</evidence>
<keyword evidence="3" id="KW-0677">Repeat</keyword>
<dbReference type="AlphaFoldDB" id="A0A813QAJ1"/>
<dbReference type="EMBL" id="CAJOBB010004422">
    <property type="protein sequence ID" value="CAF4088427.1"/>
    <property type="molecule type" value="Genomic_DNA"/>
</dbReference>
<feature type="transmembrane region" description="Helical" evidence="8">
    <location>
        <begin position="319"/>
        <end position="344"/>
    </location>
</feature>
<evidence type="ECO:0000259" key="11">
    <source>
        <dbReference type="PROSITE" id="PS50835"/>
    </source>
</evidence>
<dbReference type="PANTHER" id="PTHR23277:SF108">
    <property type="entry name" value="FASCICLIN-3"/>
    <property type="match status" value="1"/>
</dbReference>
<evidence type="ECO:0000256" key="8">
    <source>
        <dbReference type="SAM" id="Phobius"/>
    </source>
</evidence>
<feature type="signal peptide" evidence="9">
    <location>
        <begin position="1"/>
        <end position="20"/>
    </location>
</feature>
<dbReference type="Gene3D" id="2.10.25.10">
    <property type="entry name" value="Laminin"/>
    <property type="match status" value="1"/>
</dbReference>
<feature type="chain" id="PRO_5036222673" evidence="9">
    <location>
        <begin position="21"/>
        <end position="497"/>
    </location>
</feature>
<keyword evidence="8" id="KW-1133">Transmembrane helix</keyword>
<feature type="domain" description="EGF-like" evidence="10">
    <location>
        <begin position="261"/>
        <end position="298"/>
    </location>
</feature>
<reference evidence="12" key="1">
    <citation type="submission" date="2021-02" db="EMBL/GenBank/DDBJ databases">
        <authorList>
            <person name="Nowell W R."/>
        </authorList>
    </citation>
    <scope>NUCLEOTIDE SEQUENCE</scope>
</reference>
<evidence type="ECO:0000313" key="12">
    <source>
        <dbReference type="EMBL" id="CAF0764563.1"/>
    </source>
</evidence>
<dbReference type="GO" id="GO:0016020">
    <property type="term" value="C:membrane"/>
    <property type="evidence" value="ECO:0007669"/>
    <property type="project" value="UniProtKB-SubCell"/>
</dbReference>
<dbReference type="PROSITE" id="PS50835">
    <property type="entry name" value="IG_LIKE"/>
    <property type="match status" value="1"/>
</dbReference>
<evidence type="ECO:0000313" key="14">
    <source>
        <dbReference type="Proteomes" id="UP000663860"/>
    </source>
</evidence>
<dbReference type="Proteomes" id="UP000663860">
    <property type="component" value="Unassembled WGS sequence"/>
</dbReference>
<keyword evidence="7" id="KW-0245">EGF-like domain</keyword>
<gene>
    <name evidence="12" type="ORF">IZO911_LOCUS4918</name>
    <name evidence="13" type="ORF">KXQ929_LOCUS33802</name>
</gene>
<comment type="caution">
    <text evidence="12">The sequence shown here is derived from an EMBL/GenBank/DDBJ whole genome shotgun (WGS) entry which is preliminary data.</text>
</comment>
<dbReference type="InterPro" id="IPR003598">
    <property type="entry name" value="Ig_sub2"/>
</dbReference>
<dbReference type="Gene3D" id="2.60.40.10">
    <property type="entry name" value="Immunoglobulins"/>
    <property type="match status" value="1"/>
</dbReference>
<keyword evidence="5 7" id="KW-1015">Disulfide bond</keyword>
<keyword evidence="4 8" id="KW-0472">Membrane</keyword>
<name>A0A813QAJ1_9BILA</name>
<evidence type="ECO:0000256" key="5">
    <source>
        <dbReference type="ARBA" id="ARBA00023157"/>
    </source>
</evidence>
<dbReference type="InterPro" id="IPR007110">
    <property type="entry name" value="Ig-like_dom"/>
</dbReference>
<dbReference type="Proteomes" id="UP000663868">
    <property type="component" value="Unassembled WGS sequence"/>
</dbReference>
<keyword evidence="2 9" id="KW-0732">Signal</keyword>
<evidence type="ECO:0000256" key="6">
    <source>
        <dbReference type="ARBA" id="ARBA00023180"/>
    </source>
</evidence>
<evidence type="ECO:0000256" key="2">
    <source>
        <dbReference type="ARBA" id="ARBA00022729"/>
    </source>
</evidence>
<sequence>MSSVTILLIILINNIYQIISISQCDLLNIIDIQSAAYCHSLILRVQPIYLSEEILDNIVTRKVRIREVIKLPRNNNRQMKMNDIIIIRIDNDLDEMLDDSCWHLLRIDNADIILFLNETNMNEFDLRYPPVETTLRIRENIYAVMNYETYSPQVIIKTRVDKPFISNDYSLQCNARGNPIPRLLWSKNNQSYEYYPTSKQCKTPCRIYSIQNKYQSILYFQSLTNADSGVYVCHAENTINHTTTSISINVDESPIINRLNISVTCDNLEICHNQGQCIIINHQMKCLCNNQYFGEQCETNYDDILKKQNNAFHLFKSRFLTGSILILIAFILLLITFLSCFLTINNRTKEKKKLTSKLIINHNKKSKSQIIEQINKPQIQKTLSSPIIQIVNNRSVLTNKSTTSNNNLNFKNLNGYYVPRNTNEECYSLKIDQIEDINYETKTNHLILSEGYLEFYQPDAESGLIRPLTIPKDIPKRYTKYAPSQHRFLLPRPINRQ</sequence>
<dbReference type="PANTHER" id="PTHR23277">
    <property type="entry name" value="NECTIN-RELATED"/>
    <property type="match status" value="1"/>
</dbReference>
<dbReference type="SMART" id="SM00408">
    <property type="entry name" value="IGc2"/>
    <property type="match status" value="1"/>
</dbReference>
<keyword evidence="8" id="KW-0812">Transmembrane</keyword>
<evidence type="ECO:0000313" key="13">
    <source>
        <dbReference type="EMBL" id="CAF4088427.1"/>
    </source>
</evidence>